<evidence type="ECO:0000256" key="5">
    <source>
        <dbReference type="ARBA" id="ARBA00022729"/>
    </source>
</evidence>
<keyword evidence="6" id="KW-0472">Membrane</keyword>
<sequence length="494" mass="53456">MKDKLNFILLLSAAAYCSVAKAALQDDANVQVLEALCTIVELGGTRAKLTTTQPPLSPAADSIMELNMTASEQAWIELFRKEQGKDDTRDYDASKLPKETDWEGKWEAWKQQAGKLLKKDARTTLEKKHKINMLSERQKASLRLALEPIAEGVQHLIAKAKDEGLQQKIMTEKDMQKQFNQAIYGTDAEPGDSAMVPSLFTSAMGGSRQAACVGDETDGKAKTILAVLVCLGAKDTNKAGDIAKACTGTAPTENWTGANANPSAALQKEIANMCNRKGHHKVTSTDLKQRLKSIAAKFKYDSAAGYTGAHTTGECTGSNNAGICVKYTSLAAAAMSPLEAVGWLKTLRTLADKLERHEDAVKELERVNEEINRKGSAAQAVVYAALAQKQSHEKQINTAAQTQTSDGKDCTQHKTNTTCTADNNCKWEGTEETKGKCKPKDGEGQTNTAGKEGAAGKPTTEKCKWKSQTDCKDGCKWNGKDGNYSSLHVNMKCL</sequence>
<evidence type="ECO:0000256" key="10">
    <source>
        <dbReference type="SAM" id="MobiDB-lite"/>
    </source>
</evidence>
<dbReference type="InterPro" id="IPR025932">
    <property type="entry name" value="Trypano_VSG_B_N_dom"/>
</dbReference>
<evidence type="ECO:0000313" key="15">
    <source>
        <dbReference type="Proteomes" id="UP000195570"/>
    </source>
</evidence>
<evidence type="ECO:0000259" key="13">
    <source>
        <dbReference type="Pfam" id="PF13206"/>
    </source>
</evidence>
<comment type="subcellular location">
    <subcellularLocation>
        <location evidence="2">Cell membrane</location>
        <topology evidence="2">Lipid-anchor</topology>
        <topology evidence="2">GPI-anchor</topology>
    </subcellularLocation>
</comment>
<protein>
    <submittedName>
        <fullName evidence="14">Variant surface glycoprotein (VSG, atypical), putative</fullName>
    </submittedName>
</protein>
<reference evidence="14" key="1">
    <citation type="submission" date="2016-09" db="EMBL/GenBank/DDBJ databases">
        <authorList>
            <person name="Hebert L."/>
            <person name="Moumen B."/>
        </authorList>
    </citation>
    <scope>NUCLEOTIDE SEQUENCE [LARGE SCALE GENOMIC DNA]</scope>
    <source>
        <strain evidence="14">OVI</strain>
    </source>
</reference>
<evidence type="ECO:0000256" key="2">
    <source>
        <dbReference type="ARBA" id="ARBA00004609"/>
    </source>
</evidence>
<keyword evidence="8" id="KW-0449">Lipoprotein</keyword>
<feature type="domain" description="Trypanosome variant surface glycoprotein C-terminal" evidence="12">
    <location>
        <begin position="410"/>
        <end position="492"/>
    </location>
</feature>
<comment type="function">
    <text evidence="1">VSG forms a coat on the surface of the parasite. The trypanosome evades the immune response of the host by expressing a series of antigenically distinct VSGs from an estimated 1000 VSG genes.</text>
</comment>
<keyword evidence="3" id="KW-1003">Cell membrane</keyword>
<feature type="region of interest" description="Disordered" evidence="10">
    <location>
        <begin position="429"/>
        <end position="460"/>
    </location>
</feature>
<feature type="compositionally biased region" description="Basic and acidic residues" evidence="10">
    <location>
        <begin position="429"/>
        <end position="443"/>
    </location>
</feature>
<evidence type="ECO:0000256" key="6">
    <source>
        <dbReference type="ARBA" id="ARBA00023136"/>
    </source>
</evidence>
<gene>
    <name evidence="14" type="ORF">TEOVI_000172100</name>
</gene>
<dbReference type="GO" id="GO:0005886">
    <property type="term" value="C:plasma membrane"/>
    <property type="evidence" value="ECO:0007669"/>
    <property type="project" value="UniProtKB-SubCell"/>
</dbReference>
<dbReference type="Pfam" id="PF10659">
    <property type="entry name" value="Trypan_glycop_C"/>
    <property type="match status" value="1"/>
</dbReference>
<evidence type="ECO:0000256" key="8">
    <source>
        <dbReference type="ARBA" id="ARBA00023288"/>
    </source>
</evidence>
<feature type="signal peptide" evidence="11">
    <location>
        <begin position="1"/>
        <end position="22"/>
    </location>
</feature>
<evidence type="ECO:0000256" key="1">
    <source>
        <dbReference type="ARBA" id="ARBA00002523"/>
    </source>
</evidence>
<keyword evidence="5 11" id="KW-0732">Signal</keyword>
<keyword evidence="7" id="KW-0325">Glycoprotein</keyword>
<dbReference type="Pfam" id="PF13206">
    <property type="entry name" value="VSG_B"/>
    <property type="match status" value="1"/>
</dbReference>
<evidence type="ECO:0000259" key="12">
    <source>
        <dbReference type="Pfam" id="PF10659"/>
    </source>
</evidence>
<feature type="coiled-coil region" evidence="9">
    <location>
        <begin position="347"/>
        <end position="374"/>
    </location>
</feature>
<evidence type="ECO:0000256" key="11">
    <source>
        <dbReference type="SAM" id="SignalP"/>
    </source>
</evidence>
<proteinExistence type="predicted"/>
<evidence type="ECO:0000256" key="3">
    <source>
        <dbReference type="ARBA" id="ARBA00022475"/>
    </source>
</evidence>
<keyword evidence="15" id="KW-1185">Reference proteome</keyword>
<evidence type="ECO:0000256" key="9">
    <source>
        <dbReference type="SAM" id="Coils"/>
    </source>
</evidence>
<evidence type="ECO:0000313" key="14">
    <source>
        <dbReference type="EMBL" id="SCU70148.1"/>
    </source>
</evidence>
<feature type="chain" id="PRO_5009235403" evidence="11">
    <location>
        <begin position="23"/>
        <end position="494"/>
    </location>
</feature>
<organism evidence="14 15">
    <name type="scientific">Trypanosoma equiperdum</name>
    <dbReference type="NCBI Taxonomy" id="5694"/>
    <lineage>
        <taxon>Eukaryota</taxon>
        <taxon>Discoba</taxon>
        <taxon>Euglenozoa</taxon>
        <taxon>Kinetoplastea</taxon>
        <taxon>Metakinetoplastina</taxon>
        <taxon>Trypanosomatida</taxon>
        <taxon>Trypanosomatidae</taxon>
        <taxon>Trypanosoma</taxon>
    </lineage>
</organism>
<keyword evidence="4" id="KW-0336">GPI-anchor</keyword>
<dbReference type="Proteomes" id="UP000195570">
    <property type="component" value="Unassembled WGS sequence"/>
</dbReference>
<feature type="domain" description="Trypanosome variant surface glycoprotein B-type N-terminal" evidence="13">
    <location>
        <begin position="19"/>
        <end position="372"/>
    </location>
</feature>
<accession>A0A1G4ICY9</accession>
<name>A0A1G4ICY9_TRYEQ</name>
<dbReference type="RefSeq" id="XP_067081012.1">
    <property type="nucleotide sequence ID" value="XM_067224911.1"/>
</dbReference>
<comment type="caution">
    <text evidence="14">The sequence shown here is derived from an EMBL/GenBank/DDBJ whole genome shotgun (WGS) entry which is preliminary data.</text>
</comment>
<evidence type="ECO:0000256" key="4">
    <source>
        <dbReference type="ARBA" id="ARBA00022622"/>
    </source>
</evidence>
<dbReference type="GeneID" id="92375661"/>
<dbReference type="GO" id="GO:0098552">
    <property type="term" value="C:side of membrane"/>
    <property type="evidence" value="ECO:0007669"/>
    <property type="project" value="UniProtKB-KW"/>
</dbReference>
<dbReference type="InterPro" id="IPR019609">
    <property type="entry name" value="Variant_surf_glycoprt_trypan_C"/>
</dbReference>
<evidence type="ECO:0000256" key="7">
    <source>
        <dbReference type="ARBA" id="ARBA00023180"/>
    </source>
</evidence>
<keyword evidence="9" id="KW-0175">Coiled coil</keyword>
<dbReference type="EMBL" id="CZPT02001370">
    <property type="protein sequence ID" value="SCU70148.1"/>
    <property type="molecule type" value="Genomic_DNA"/>
</dbReference>
<dbReference type="VEuPathDB" id="TriTrypDB:TEOVI_000172100"/>
<dbReference type="AlphaFoldDB" id="A0A1G4ICY9"/>